<evidence type="ECO:0008006" key="3">
    <source>
        <dbReference type="Google" id="ProtNLM"/>
    </source>
</evidence>
<evidence type="ECO:0000313" key="2">
    <source>
        <dbReference type="Proteomes" id="UP000050874"/>
    </source>
</evidence>
<dbReference type="Proteomes" id="UP000050874">
    <property type="component" value="Unassembled WGS sequence"/>
</dbReference>
<comment type="caution">
    <text evidence="1">The sequence shown here is derived from an EMBL/GenBank/DDBJ whole genome shotgun (WGS) entry which is preliminary data.</text>
</comment>
<dbReference type="EMBL" id="LIAV01000192">
    <property type="protein sequence ID" value="KRO39826.1"/>
    <property type="molecule type" value="Genomic_DNA"/>
</dbReference>
<dbReference type="AlphaFoldDB" id="A0A0R2PSE5"/>
<organism evidence="1 2">
    <name type="scientific">SAR86 cluster bacterium BACL1 MAG-120920-bin57</name>
    <dbReference type="NCBI Taxonomy" id="1655571"/>
    <lineage>
        <taxon>Bacteria</taxon>
        <taxon>Pseudomonadati</taxon>
        <taxon>Pseudomonadota</taxon>
        <taxon>Gammaproteobacteria</taxon>
        <taxon>SAR86 cluster</taxon>
    </lineage>
</organism>
<dbReference type="SUPFAM" id="SSF51905">
    <property type="entry name" value="FAD/NAD(P)-binding domain"/>
    <property type="match status" value="1"/>
</dbReference>
<evidence type="ECO:0000313" key="1">
    <source>
        <dbReference type="EMBL" id="KRO39826.1"/>
    </source>
</evidence>
<accession>A0A0R2PSE5</accession>
<protein>
    <recommendedName>
        <fullName evidence="3">Amine oxidase domain-containing protein</fullName>
    </recommendedName>
</protein>
<sequence>MHALLRPYRDALNIQFEMRACEVNVSDQTVVFNNDLTVPYDILISSLPLPQSETLIEFPAAPKNSFLPCIAVGLMMAESNANKYNAFKNVSKDISWMGSSKFFNPALEETWVIQFSPKGSQRLAAEPDQKLIELSLRCLESVTNDKIKVKDSSVFRWKYAQCGRSTQDQMFTKIAHNIFAIGDWHISSRVESAFLSGKTLAEFLSNKRP</sequence>
<dbReference type="Gene3D" id="3.90.660.10">
    <property type="match status" value="1"/>
</dbReference>
<proteinExistence type="predicted"/>
<gene>
    <name evidence="1" type="ORF">ABR63_00630</name>
</gene>
<dbReference type="InterPro" id="IPR036188">
    <property type="entry name" value="FAD/NAD-bd_sf"/>
</dbReference>
<name>A0A0R2PSE5_9GAMM</name>
<reference evidence="2" key="1">
    <citation type="submission" date="2015-10" db="EMBL/GenBank/DDBJ databases">
        <title>Metagenome-Assembled Genomes uncover a global brackish microbiome.</title>
        <authorList>
            <person name="Hugerth L.W."/>
            <person name="Larsson J."/>
            <person name="Alneberg J."/>
            <person name="Lindh M.V."/>
            <person name="Legrand C."/>
            <person name="Pinhassi J."/>
            <person name="Andersson A."/>
        </authorList>
    </citation>
    <scope>NUCLEOTIDE SEQUENCE [LARGE SCALE GENOMIC DNA]</scope>
</reference>